<evidence type="ECO:0000313" key="3">
    <source>
        <dbReference type="WBParaSite" id="SBAD_0001323401-mRNA-1"/>
    </source>
</evidence>
<evidence type="ECO:0000313" key="1">
    <source>
        <dbReference type="EMBL" id="VDP52079.1"/>
    </source>
</evidence>
<gene>
    <name evidence="1" type="ORF">SBAD_LOCUS12821</name>
</gene>
<proteinExistence type="predicted"/>
<reference evidence="1 2" key="2">
    <citation type="submission" date="2018-11" db="EMBL/GenBank/DDBJ databases">
        <authorList>
            <consortium name="Pathogen Informatics"/>
        </authorList>
    </citation>
    <scope>NUCLEOTIDE SEQUENCE [LARGE SCALE GENOMIC DNA]</scope>
</reference>
<evidence type="ECO:0000313" key="2">
    <source>
        <dbReference type="Proteomes" id="UP000270296"/>
    </source>
</evidence>
<dbReference type="OrthoDB" id="5859990at2759"/>
<accession>A0A183JAC3</accession>
<reference evidence="3" key="1">
    <citation type="submission" date="2016-06" db="UniProtKB">
        <authorList>
            <consortium name="WormBaseParasite"/>
        </authorList>
    </citation>
    <scope>IDENTIFICATION</scope>
</reference>
<name>A0A183JAC3_9BILA</name>
<organism evidence="3">
    <name type="scientific">Soboliphyme baturini</name>
    <dbReference type="NCBI Taxonomy" id="241478"/>
    <lineage>
        <taxon>Eukaryota</taxon>
        <taxon>Metazoa</taxon>
        <taxon>Ecdysozoa</taxon>
        <taxon>Nematoda</taxon>
        <taxon>Enoplea</taxon>
        <taxon>Dorylaimia</taxon>
        <taxon>Dioctophymatida</taxon>
        <taxon>Dioctophymatoidea</taxon>
        <taxon>Soboliphymatidae</taxon>
        <taxon>Soboliphyme</taxon>
    </lineage>
</organism>
<sequence length="200" mass="23049">MLFRAKEKMIRPIRRLEHLVLEKSSETESSPDCSTPAIFEEGVARISYRGDGTTGTSGNILRHDHRHSHIVEPVKGDEECKDRGETPKSLEKKTCKLPKLSAWNNLIVAALDEEESKEKVERYLNVMLHFSDYRNHKETREFLEVSKISFVANLGPKEKEGIVKKRPGGRRSYHGIMRCCIEYFAAWTHRYILASDLFCV</sequence>
<keyword evidence="2" id="KW-1185">Reference proteome</keyword>
<dbReference type="AlphaFoldDB" id="A0A183JAC3"/>
<dbReference type="Proteomes" id="UP000270296">
    <property type="component" value="Unassembled WGS sequence"/>
</dbReference>
<protein>
    <submittedName>
        <fullName evidence="3">Nuclear cap-binding protein subunit 3</fullName>
    </submittedName>
</protein>
<dbReference type="EMBL" id="UZAM01018969">
    <property type="protein sequence ID" value="VDP52079.1"/>
    <property type="molecule type" value="Genomic_DNA"/>
</dbReference>
<dbReference type="WBParaSite" id="SBAD_0001323401-mRNA-1">
    <property type="protein sequence ID" value="SBAD_0001323401-mRNA-1"/>
    <property type="gene ID" value="SBAD_0001323401"/>
</dbReference>